<name>A0AA37VAN7_9BACT</name>
<feature type="signal peptide" evidence="2">
    <location>
        <begin position="1"/>
        <end position="22"/>
    </location>
</feature>
<evidence type="ECO:0000256" key="2">
    <source>
        <dbReference type="SAM" id="SignalP"/>
    </source>
</evidence>
<gene>
    <name evidence="3" type="ORF">rosag_21460</name>
</gene>
<dbReference type="EMBL" id="BRXS01000003">
    <property type="protein sequence ID" value="GLC25633.1"/>
    <property type="molecule type" value="Genomic_DNA"/>
</dbReference>
<evidence type="ECO:0000313" key="3">
    <source>
        <dbReference type="EMBL" id="GLC25633.1"/>
    </source>
</evidence>
<reference evidence="3" key="1">
    <citation type="submission" date="2022-08" db="EMBL/GenBank/DDBJ databases">
        <title>Draft genome sequencing of Roseisolibacter agri AW1220.</title>
        <authorList>
            <person name="Tobiishi Y."/>
            <person name="Tonouchi A."/>
        </authorList>
    </citation>
    <scope>NUCLEOTIDE SEQUENCE</scope>
    <source>
        <strain evidence="3">AW1220</strain>
    </source>
</reference>
<dbReference type="AlphaFoldDB" id="A0AA37VAN7"/>
<keyword evidence="2" id="KW-0732">Signal</keyword>
<accession>A0AA37VAN7</accession>
<dbReference type="RefSeq" id="WP_284350089.1">
    <property type="nucleotide sequence ID" value="NZ_BRXS01000003.1"/>
</dbReference>
<evidence type="ECO:0000256" key="1">
    <source>
        <dbReference type="SAM" id="MobiDB-lite"/>
    </source>
</evidence>
<protein>
    <recommendedName>
        <fullName evidence="5">Lipocalin-like domain-containing protein</fullName>
    </recommendedName>
</protein>
<evidence type="ECO:0000313" key="4">
    <source>
        <dbReference type="Proteomes" id="UP001161325"/>
    </source>
</evidence>
<proteinExistence type="predicted"/>
<feature type="region of interest" description="Disordered" evidence="1">
    <location>
        <begin position="68"/>
        <end position="96"/>
    </location>
</feature>
<dbReference type="Proteomes" id="UP001161325">
    <property type="component" value="Unassembled WGS sequence"/>
</dbReference>
<keyword evidence="4" id="KW-1185">Reference proteome</keyword>
<sequence>MRLRLLAAAFVAAVVVASPAQAQPRPDFTGRWIVDTARSDFAHVTPPARMLMTVAQTDSTFTFTQTVATPTGERSATQSYPLDGKERTQPTPDGVKVVGSARATDAGITVDATITRGQTPAHQVSRWSLSPDGRTMTLEQDVETPRGPTKLKLVFARQP</sequence>
<evidence type="ECO:0008006" key="5">
    <source>
        <dbReference type="Google" id="ProtNLM"/>
    </source>
</evidence>
<organism evidence="3 4">
    <name type="scientific">Roseisolibacter agri</name>
    <dbReference type="NCBI Taxonomy" id="2014610"/>
    <lineage>
        <taxon>Bacteria</taxon>
        <taxon>Pseudomonadati</taxon>
        <taxon>Gemmatimonadota</taxon>
        <taxon>Gemmatimonadia</taxon>
        <taxon>Gemmatimonadales</taxon>
        <taxon>Gemmatimonadaceae</taxon>
        <taxon>Roseisolibacter</taxon>
    </lineage>
</organism>
<feature type="chain" id="PRO_5041459564" description="Lipocalin-like domain-containing protein" evidence="2">
    <location>
        <begin position="23"/>
        <end position="159"/>
    </location>
</feature>
<comment type="caution">
    <text evidence="3">The sequence shown here is derived from an EMBL/GenBank/DDBJ whole genome shotgun (WGS) entry which is preliminary data.</text>
</comment>